<dbReference type="AlphaFoldDB" id="A0A5C5WDV6"/>
<comment type="caution">
    <text evidence="2">The sequence shown here is derived from an EMBL/GenBank/DDBJ whole genome shotgun (WGS) entry which is preliminary data.</text>
</comment>
<protein>
    <submittedName>
        <fullName evidence="2">Uncharacterized protein</fullName>
    </submittedName>
</protein>
<keyword evidence="3" id="KW-1185">Reference proteome</keyword>
<dbReference type="Proteomes" id="UP000318995">
    <property type="component" value="Unassembled WGS sequence"/>
</dbReference>
<keyword evidence="1" id="KW-0472">Membrane</keyword>
<keyword evidence="1" id="KW-1133">Transmembrane helix</keyword>
<evidence type="ECO:0000256" key="1">
    <source>
        <dbReference type="SAM" id="Phobius"/>
    </source>
</evidence>
<dbReference type="EMBL" id="SJPH01000001">
    <property type="protein sequence ID" value="TWT48894.1"/>
    <property type="molecule type" value="Genomic_DNA"/>
</dbReference>
<feature type="transmembrane region" description="Helical" evidence="1">
    <location>
        <begin position="6"/>
        <end position="23"/>
    </location>
</feature>
<evidence type="ECO:0000313" key="2">
    <source>
        <dbReference type="EMBL" id="TWT48894.1"/>
    </source>
</evidence>
<organism evidence="2 3">
    <name type="scientific">Botrimarina hoheduenensis</name>
    <dbReference type="NCBI Taxonomy" id="2528000"/>
    <lineage>
        <taxon>Bacteria</taxon>
        <taxon>Pseudomonadati</taxon>
        <taxon>Planctomycetota</taxon>
        <taxon>Planctomycetia</taxon>
        <taxon>Pirellulales</taxon>
        <taxon>Lacipirellulaceae</taxon>
        <taxon>Botrimarina</taxon>
    </lineage>
</organism>
<proteinExistence type="predicted"/>
<name>A0A5C5WDV6_9BACT</name>
<accession>A0A5C5WDV6</accession>
<sequence length="163" mass="17789">MFASIFGWLLTIGLAAGAAWWWLRRGAALRRRAAREAAQAAARFLADAALLADRFLAVASRGGKPRGLIWKACRFQAPRPLLARDTATGELYALAAVDITFDAIAGGDMEEVAAVSDIRGATAVFVWRADRWDTDGRVVFNLEPEETLLRFGNALVRCETAHD</sequence>
<dbReference type="OrthoDB" id="282265at2"/>
<dbReference type="RefSeq" id="WP_146571297.1">
    <property type="nucleotide sequence ID" value="NZ_SJPH01000001.1"/>
</dbReference>
<gene>
    <name evidence="2" type="ORF">Pla111_06700</name>
</gene>
<evidence type="ECO:0000313" key="3">
    <source>
        <dbReference type="Proteomes" id="UP000318995"/>
    </source>
</evidence>
<reference evidence="2 3" key="1">
    <citation type="submission" date="2019-02" db="EMBL/GenBank/DDBJ databases">
        <title>Deep-cultivation of Planctomycetes and their phenomic and genomic characterization uncovers novel biology.</title>
        <authorList>
            <person name="Wiegand S."/>
            <person name="Jogler M."/>
            <person name="Boedeker C."/>
            <person name="Pinto D."/>
            <person name="Vollmers J."/>
            <person name="Rivas-Marin E."/>
            <person name="Kohn T."/>
            <person name="Peeters S.H."/>
            <person name="Heuer A."/>
            <person name="Rast P."/>
            <person name="Oberbeckmann S."/>
            <person name="Bunk B."/>
            <person name="Jeske O."/>
            <person name="Meyerdierks A."/>
            <person name="Storesund J.E."/>
            <person name="Kallscheuer N."/>
            <person name="Luecker S."/>
            <person name="Lage O.M."/>
            <person name="Pohl T."/>
            <person name="Merkel B.J."/>
            <person name="Hornburger P."/>
            <person name="Mueller R.-W."/>
            <person name="Bruemmer F."/>
            <person name="Labrenz M."/>
            <person name="Spormann A.M."/>
            <person name="Op Den Camp H."/>
            <person name="Overmann J."/>
            <person name="Amann R."/>
            <person name="Jetten M.S.M."/>
            <person name="Mascher T."/>
            <person name="Medema M.H."/>
            <person name="Devos D.P."/>
            <person name="Kaster A.-K."/>
            <person name="Ovreas L."/>
            <person name="Rohde M."/>
            <person name="Galperin M.Y."/>
            <person name="Jogler C."/>
        </authorList>
    </citation>
    <scope>NUCLEOTIDE SEQUENCE [LARGE SCALE GENOMIC DNA]</scope>
    <source>
        <strain evidence="2 3">Pla111</strain>
    </source>
</reference>
<keyword evidence="1" id="KW-0812">Transmembrane</keyword>